<protein>
    <submittedName>
        <fullName evidence="3">Outer membrane protein, cobalt-zinc-cadmium efflux system</fullName>
    </submittedName>
</protein>
<feature type="chain" id="PRO_5011488267" evidence="2">
    <location>
        <begin position="23"/>
        <end position="439"/>
    </location>
</feature>
<dbReference type="InterPro" id="IPR003423">
    <property type="entry name" value="OMP_efflux"/>
</dbReference>
<dbReference type="SUPFAM" id="SSF56954">
    <property type="entry name" value="Outer membrane efflux proteins (OEP)"/>
    <property type="match status" value="1"/>
</dbReference>
<keyword evidence="4" id="KW-1185">Reference proteome</keyword>
<accession>A0A1I7IR58</accession>
<dbReference type="EMBL" id="FPBK01000020">
    <property type="protein sequence ID" value="SFU75383.1"/>
    <property type="molecule type" value="Genomic_DNA"/>
</dbReference>
<dbReference type="PANTHER" id="PTHR30203:SF23">
    <property type="entry name" value="OUTER MEMBRANE EFFLUX PROTEIN"/>
    <property type="match status" value="1"/>
</dbReference>
<dbReference type="AlphaFoldDB" id="A0A1I7IR58"/>
<dbReference type="Proteomes" id="UP000199138">
    <property type="component" value="Unassembled WGS sequence"/>
</dbReference>
<evidence type="ECO:0000313" key="4">
    <source>
        <dbReference type="Proteomes" id="UP000199138"/>
    </source>
</evidence>
<dbReference type="PANTHER" id="PTHR30203">
    <property type="entry name" value="OUTER MEMBRANE CATION EFFLUX PROTEIN"/>
    <property type="match status" value="1"/>
</dbReference>
<gene>
    <name evidence="3" type="ORF">SAMN05216480_1203</name>
</gene>
<name>A0A1I7IR58_9FLAO</name>
<organism evidence="3 4">
    <name type="scientific">Pustulibacterium marinum</name>
    <dbReference type="NCBI Taxonomy" id="1224947"/>
    <lineage>
        <taxon>Bacteria</taxon>
        <taxon>Pseudomonadati</taxon>
        <taxon>Bacteroidota</taxon>
        <taxon>Flavobacteriia</taxon>
        <taxon>Flavobacteriales</taxon>
        <taxon>Flavobacteriaceae</taxon>
        <taxon>Pustulibacterium</taxon>
    </lineage>
</organism>
<evidence type="ECO:0000313" key="3">
    <source>
        <dbReference type="EMBL" id="SFU75383.1"/>
    </source>
</evidence>
<dbReference type="Gene3D" id="1.20.1600.10">
    <property type="entry name" value="Outer membrane efflux proteins (OEP)"/>
    <property type="match status" value="1"/>
</dbReference>
<dbReference type="STRING" id="1224947.SAMN05216480_1203"/>
<dbReference type="InterPro" id="IPR010131">
    <property type="entry name" value="MdtP/NodT-like"/>
</dbReference>
<proteinExistence type="inferred from homology"/>
<sequence>MKKTIVYYILLLLSLGKITAQTNNTVTLTQDEAEKLLLKNNLSLLAEKLNLDIAEAAIIQAKVWPNPTLTVDEMNLWATDYQKRNGEQLPGLFGDADFGRYRQVAAQIEQLVELAGKRKKRVAIAQVSQEMASAYLEDFLLSLRTEFRETLYHFEYSRLYIELLQKQSNSLETLIKAYRDQFEEGNVSKVDLIRLQATNFDLKNEIIDEQESLNAQQQNLLVMLNLPDNTTLKFTAIFDDTFQYTTTSYALQIETLQDKAIALQPLLKATGLAVNKAENQLAYEKAQRVPDVTFSVGYDRGGNIMQDFIGVGFSLDLPIFDRNKGGIQQATAEISQAEFTHQQATLNVKTKVRESVANLEQVADFFEDIDADYVKDLDTAMEAYNQFFKDQTINMINYLDFMEAYIENMQILYENQQQFFNALEELNYITGMNLQHPKK</sequence>
<reference evidence="3 4" key="1">
    <citation type="submission" date="2016-10" db="EMBL/GenBank/DDBJ databases">
        <authorList>
            <person name="de Groot N.N."/>
        </authorList>
    </citation>
    <scope>NUCLEOTIDE SEQUENCE [LARGE SCALE GENOMIC DNA]</scope>
    <source>
        <strain evidence="3 4">CGMCC 1.12333</strain>
    </source>
</reference>
<evidence type="ECO:0000256" key="2">
    <source>
        <dbReference type="SAM" id="SignalP"/>
    </source>
</evidence>
<keyword evidence="2" id="KW-0732">Signal</keyword>
<dbReference type="OrthoDB" id="9791261at2"/>
<comment type="similarity">
    <text evidence="1">Belongs to the outer membrane factor (OMF) (TC 1.B.17) family.</text>
</comment>
<dbReference type="Pfam" id="PF02321">
    <property type="entry name" value="OEP"/>
    <property type="match status" value="2"/>
</dbReference>
<feature type="signal peptide" evidence="2">
    <location>
        <begin position="1"/>
        <end position="22"/>
    </location>
</feature>
<dbReference type="GO" id="GO:0015562">
    <property type="term" value="F:efflux transmembrane transporter activity"/>
    <property type="evidence" value="ECO:0007669"/>
    <property type="project" value="InterPro"/>
</dbReference>
<evidence type="ECO:0000256" key="1">
    <source>
        <dbReference type="ARBA" id="ARBA00007613"/>
    </source>
</evidence>
<dbReference type="RefSeq" id="WP_093026431.1">
    <property type="nucleotide sequence ID" value="NZ_FPBK01000020.1"/>
</dbReference>